<proteinExistence type="predicted"/>
<evidence type="ECO:0000256" key="1">
    <source>
        <dbReference type="SAM" id="MobiDB-lite"/>
    </source>
</evidence>
<evidence type="ECO:0008006" key="4">
    <source>
        <dbReference type="Google" id="ProtNLM"/>
    </source>
</evidence>
<gene>
    <name evidence="2" type="ORF">CSSPJE1EN2_LOCUS1610</name>
</gene>
<sequence length="78" mass="8381">MDPDRKRDPVSWNSSRLSPTQGGKFRCPDGQSQGKAHKLEPLLPLTGGEDLGVQPGPPRLPLAPSGLLEPESKNEQPS</sequence>
<dbReference type="EMBL" id="OZ023702">
    <property type="protein sequence ID" value="CAK9858615.1"/>
    <property type="molecule type" value="Genomic_DNA"/>
</dbReference>
<evidence type="ECO:0000313" key="3">
    <source>
        <dbReference type="Proteomes" id="UP001497522"/>
    </source>
</evidence>
<keyword evidence="3" id="KW-1185">Reference proteome</keyword>
<reference evidence="2 3" key="1">
    <citation type="submission" date="2024-03" db="EMBL/GenBank/DDBJ databases">
        <authorList>
            <consortium name="ELIXIR-Norway"/>
            <consortium name="Elixir Norway"/>
        </authorList>
    </citation>
    <scope>NUCLEOTIDE SEQUENCE [LARGE SCALE GENOMIC DNA]</scope>
</reference>
<accession>A0ABP1A7W7</accession>
<evidence type="ECO:0000313" key="2">
    <source>
        <dbReference type="EMBL" id="CAK9858615.1"/>
    </source>
</evidence>
<protein>
    <recommendedName>
        <fullName evidence="4">Prolactin receptor</fullName>
    </recommendedName>
</protein>
<feature type="region of interest" description="Disordered" evidence="1">
    <location>
        <begin position="1"/>
        <end position="78"/>
    </location>
</feature>
<dbReference type="Proteomes" id="UP001497522">
    <property type="component" value="Chromosome 1"/>
</dbReference>
<name>A0ABP1A7W7_9BRYO</name>
<feature type="compositionally biased region" description="Polar residues" evidence="1">
    <location>
        <begin position="11"/>
        <end position="21"/>
    </location>
</feature>
<organism evidence="2 3">
    <name type="scientific">Sphagnum jensenii</name>
    <dbReference type="NCBI Taxonomy" id="128206"/>
    <lineage>
        <taxon>Eukaryota</taxon>
        <taxon>Viridiplantae</taxon>
        <taxon>Streptophyta</taxon>
        <taxon>Embryophyta</taxon>
        <taxon>Bryophyta</taxon>
        <taxon>Sphagnophytina</taxon>
        <taxon>Sphagnopsida</taxon>
        <taxon>Sphagnales</taxon>
        <taxon>Sphagnaceae</taxon>
        <taxon>Sphagnum</taxon>
    </lineage>
</organism>